<feature type="transmembrane region" description="Helical" evidence="9">
    <location>
        <begin position="181"/>
        <end position="200"/>
    </location>
</feature>
<dbReference type="PANTHER" id="PTHR48022">
    <property type="entry name" value="PLASTIDIC GLUCOSE TRANSPORTER 4"/>
    <property type="match status" value="1"/>
</dbReference>
<feature type="transmembrane region" description="Helical" evidence="9">
    <location>
        <begin position="148"/>
        <end position="169"/>
    </location>
</feature>
<feature type="region of interest" description="Disordered" evidence="8">
    <location>
        <begin position="515"/>
        <end position="534"/>
    </location>
</feature>
<feature type="transmembrane region" description="Helical" evidence="9">
    <location>
        <begin position="44"/>
        <end position="64"/>
    </location>
</feature>
<evidence type="ECO:0000256" key="6">
    <source>
        <dbReference type="ARBA" id="ARBA00023136"/>
    </source>
</evidence>
<comment type="caution">
    <text evidence="11">The sequence shown here is derived from an EMBL/GenBank/DDBJ whole genome shotgun (WGS) entry which is preliminary data.</text>
</comment>
<keyword evidence="11" id="KW-0762">Sugar transport</keyword>
<feature type="transmembrane region" description="Helical" evidence="9">
    <location>
        <begin position="405"/>
        <end position="428"/>
    </location>
</feature>
<dbReference type="NCBIfam" id="TIGR00879">
    <property type="entry name" value="SP"/>
    <property type="match status" value="1"/>
</dbReference>
<evidence type="ECO:0000256" key="1">
    <source>
        <dbReference type="ARBA" id="ARBA00004141"/>
    </source>
</evidence>
<dbReference type="Pfam" id="PF00083">
    <property type="entry name" value="Sugar_tr"/>
    <property type="match status" value="1"/>
</dbReference>
<feature type="transmembrane region" description="Helical" evidence="9">
    <location>
        <begin position="303"/>
        <end position="321"/>
    </location>
</feature>
<dbReference type="PRINTS" id="PR00171">
    <property type="entry name" value="SUGRTRNSPORT"/>
</dbReference>
<keyword evidence="12" id="KW-1185">Reference proteome</keyword>
<evidence type="ECO:0000256" key="2">
    <source>
        <dbReference type="ARBA" id="ARBA00010992"/>
    </source>
</evidence>
<accession>A0A0L1JB07</accession>
<keyword evidence="5 9" id="KW-1133">Transmembrane helix</keyword>
<gene>
    <name evidence="11" type="ORF">ANOM_002202</name>
</gene>
<evidence type="ECO:0000256" key="7">
    <source>
        <dbReference type="RuleBase" id="RU003346"/>
    </source>
</evidence>
<reference evidence="11 12" key="1">
    <citation type="submission" date="2014-06" db="EMBL/GenBank/DDBJ databases">
        <title>The Genome of the Aflatoxigenic Filamentous Fungus Aspergillus nomius.</title>
        <authorList>
            <person name="Moore M.G."/>
            <person name="Shannon B.M."/>
            <person name="Brian M.M."/>
        </authorList>
    </citation>
    <scope>NUCLEOTIDE SEQUENCE [LARGE SCALE GENOMIC DNA]</scope>
    <source>
        <strain evidence="11 12">NRRL 13137</strain>
    </source>
</reference>
<dbReference type="GeneID" id="26804006"/>
<feature type="transmembrane region" description="Helical" evidence="9">
    <location>
        <begin position="341"/>
        <end position="360"/>
    </location>
</feature>
<evidence type="ECO:0000256" key="8">
    <source>
        <dbReference type="SAM" id="MobiDB-lite"/>
    </source>
</evidence>
<feature type="transmembrane region" description="Helical" evidence="9">
    <location>
        <begin position="471"/>
        <end position="490"/>
    </location>
</feature>
<protein>
    <submittedName>
        <fullName evidence="11">Putative sugar transporter</fullName>
    </submittedName>
</protein>
<dbReference type="PROSITE" id="PS00217">
    <property type="entry name" value="SUGAR_TRANSPORT_2"/>
    <property type="match status" value="1"/>
</dbReference>
<dbReference type="OrthoDB" id="6133115at2759"/>
<dbReference type="InterPro" id="IPR050360">
    <property type="entry name" value="MFS_Sugar_Transporters"/>
</dbReference>
<dbReference type="RefSeq" id="XP_015409869.1">
    <property type="nucleotide sequence ID" value="XM_015547459.1"/>
</dbReference>
<evidence type="ECO:0000256" key="5">
    <source>
        <dbReference type="ARBA" id="ARBA00022989"/>
    </source>
</evidence>
<dbReference type="EMBL" id="JNOM01000041">
    <property type="protein sequence ID" value="KNG88946.1"/>
    <property type="molecule type" value="Genomic_DNA"/>
</dbReference>
<evidence type="ECO:0000313" key="11">
    <source>
        <dbReference type="EMBL" id="KNG88946.1"/>
    </source>
</evidence>
<dbReference type="GO" id="GO:0005351">
    <property type="term" value="F:carbohydrate:proton symporter activity"/>
    <property type="evidence" value="ECO:0007669"/>
    <property type="project" value="TreeGrafter"/>
</dbReference>
<evidence type="ECO:0000256" key="9">
    <source>
        <dbReference type="SAM" id="Phobius"/>
    </source>
</evidence>
<dbReference type="InterPro" id="IPR005828">
    <property type="entry name" value="MFS_sugar_transport-like"/>
</dbReference>
<dbReference type="PANTHER" id="PTHR48022:SF11">
    <property type="entry name" value="MONOSACCHARIDE TRANSPORTER (HXT8), PUTATIVE (AFU_ORTHOLOGUE AFUA_2G08120)-RELATED"/>
    <property type="match status" value="1"/>
</dbReference>
<keyword evidence="6 9" id="KW-0472">Membrane</keyword>
<evidence type="ECO:0000259" key="10">
    <source>
        <dbReference type="PROSITE" id="PS50850"/>
    </source>
</evidence>
<evidence type="ECO:0000313" key="12">
    <source>
        <dbReference type="Proteomes" id="UP000037505"/>
    </source>
</evidence>
<feature type="transmembrane region" description="Helical" evidence="9">
    <location>
        <begin position="212"/>
        <end position="235"/>
    </location>
</feature>
<evidence type="ECO:0000256" key="4">
    <source>
        <dbReference type="ARBA" id="ARBA00022692"/>
    </source>
</evidence>
<dbReference type="AlphaFoldDB" id="A0A0L1JB07"/>
<dbReference type="InterPro" id="IPR003663">
    <property type="entry name" value="Sugar/inositol_transpt"/>
</dbReference>
<proteinExistence type="inferred from homology"/>
<evidence type="ECO:0000256" key="3">
    <source>
        <dbReference type="ARBA" id="ARBA00022448"/>
    </source>
</evidence>
<dbReference type="Proteomes" id="UP000037505">
    <property type="component" value="Unassembled WGS sequence"/>
</dbReference>
<sequence>MATPWGIDGKSRQYIKRTGRIGVQRIHVRNKQAAPLHLDIADMLSLNLVLITLVVALGGFVYGVDSGIIATTLGHDTFKYTMFGPIGENAGLKGAIVSLYNVGQALGTFIAGYSANKFSRRWTICGSAVVAIIGAVLQSAAVNAGMMIAGRFFAGIGCGMLLTVVPIYIAEVSPPHKRGFIVGLQGFMIAIGFCIANWIGYGGAFAKDDAQWRIPLAMQIPGPLLLVLGCCFIPYSPRWLIQGERYEEARAVLTMLQGSEMDEVSLSQELAQIREQIQAEATEVTSFQVACAKLFSRRYLHRTLIACFIVVMGQFSGSQVIQNYQTSFYETVGFTGKTSLLISGVYGFMGVIGQIIYLFVVADKWPRTRTLWTGSLVLSCLIAICMALSAVYGDKSGGDLSGARAAIAMIFLYSCAYAVFFNAMVWVVPSELFPFFLRSTGLGLAVFGKSVAAIVLSQITPTALENVSWKYYSLFIATNFVAAFIYFFFLPETGGKILEQIAELFGDPPSALNTGDKAEDMDDGQSIAGTKDTKSAHVEAVV</sequence>
<feature type="transmembrane region" description="Helical" evidence="9">
    <location>
        <begin position="372"/>
        <end position="393"/>
    </location>
</feature>
<dbReference type="GO" id="GO:0016020">
    <property type="term" value="C:membrane"/>
    <property type="evidence" value="ECO:0007669"/>
    <property type="project" value="UniProtKB-SubCell"/>
</dbReference>
<dbReference type="PROSITE" id="PS50850">
    <property type="entry name" value="MFS"/>
    <property type="match status" value="1"/>
</dbReference>
<feature type="transmembrane region" description="Helical" evidence="9">
    <location>
        <begin position="122"/>
        <end position="142"/>
    </location>
</feature>
<comment type="subcellular location">
    <subcellularLocation>
        <location evidence="1">Membrane</location>
        <topology evidence="1">Multi-pass membrane protein</topology>
    </subcellularLocation>
</comment>
<dbReference type="SUPFAM" id="SSF103473">
    <property type="entry name" value="MFS general substrate transporter"/>
    <property type="match status" value="1"/>
</dbReference>
<name>A0A0L1JB07_ASPN3</name>
<feature type="transmembrane region" description="Helical" evidence="9">
    <location>
        <begin position="435"/>
        <end position="459"/>
    </location>
</feature>
<dbReference type="FunFam" id="1.20.1250.20:FF:000134">
    <property type="entry name" value="MFS sugar transporter protein"/>
    <property type="match status" value="1"/>
</dbReference>
<keyword evidence="4 9" id="KW-0812">Transmembrane</keyword>
<keyword evidence="3 7" id="KW-0813">Transport</keyword>
<dbReference type="InterPro" id="IPR020846">
    <property type="entry name" value="MFS_dom"/>
</dbReference>
<organism evidence="11 12">
    <name type="scientific">Aspergillus nomiae NRRL (strain ATCC 15546 / NRRL 13137 / CBS 260.88 / M93)</name>
    <dbReference type="NCBI Taxonomy" id="1509407"/>
    <lineage>
        <taxon>Eukaryota</taxon>
        <taxon>Fungi</taxon>
        <taxon>Dikarya</taxon>
        <taxon>Ascomycota</taxon>
        <taxon>Pezizomycotina</taxon>
        <taxon>Eurotiomycetes</taxon>
        <taxon>Eurotiomycetidae</taxon>
        <taxon>Eurotiales</taxon>
        <taxon>Aspergillaceae</taxon>
        <taxon>Aspergillus</taxon>
        <taxon>Aspergillus subgen. Circumdati</taxon>
    </lineage>
</organism>
<comment type="similarity">
    <text evidence="2 7">Belongs to the major facilitator superfamily. Sugar transporter (TC 2.A.1.1) family.</text>
</comment>
<dbReference type="InterPro" id="IPR005829">
    <property type="entry name" value="Sugar_transporter_CS"/>
</dbReference>
<dbReference type="InterPro" id="IPR036259">
    <property type="entry name" value="MFS_trans_sf"/>
</dbReference>
<feature type="domain" description="Major facilitator superfamily (MFS) profile" evidence="10">
    <location>
        <begin position="51"/>
        <end position="494"/>
    </location>
</feature>
<dbReference type="Gene3D" id="1.20.1250.20">
    <property type="entry name" value="MFS general substrate transporter like domains"/>
    <property type="match status" value="1"/>
</dbReference>